<name>A0A0D0CUD6_9AGAM</name>
<accession>A0A0D0CUD6</accession>
<sequence>MSNLHNEVCPDYLQPEFVEAWLVFTVEGKLEEEAAAFLETIWQFNNARDIEKWDNQCEVEVEANRLAKENKTLEEERQHILQEQE</sequence>
<dbReference type="OrthoDB" id="2672960at2759"/>
<evidence type="ECO:0000313" key="2">
    <source>
        <dbReference type="Proteomes" id="UP000054538"/>
    </source>
</evidence>
<organism evidence="1 2">
    <name type="scientific">Paxillus rubicundulus Ve08.2h10</name>
    <dbReference type="NCBI Taxonomy" id="930991"/>
    <lineage>
        <taxon>Eukaryota</taxon>
        <taxon>Fungi</taxon>
        <taxon>Dikarya</taxon>
        <taxon>Basidiomycota</taxon>
        <taxon>Agaricomycotina</taxon>
        <taxon>Agaricomycetes</taxon>
        <taxon>Agaricomycetidae</taxon>
        <taxon>Boletales</taxon>
        <taxon>Paxilineae</taxon>
        <taxon>Paxillaceae</taxon>
        <taxon>Paxillus</taxon>
    </lineage>
</organism>
<keyword evidence="2" id="KW-1185">Reference proteome</keyword>
<reference evidence="1 2" key="1">
    <citation type="submission" date="2014-04" db="EMBL/GenBank/DDBJ databases">
        <authorList>
            <consortium name="DOE Joint Genome Institute"/>
            <person name="Kuo A."/>
            <person name="Kohler A."/>
            <person name="Jargeat P."/>
            <person name="Nagy L.G."/>
            <person name="Floudas D."/>
            <person name="Copeland A."/>
            <person name="Barry K.W."/>
            <person name="Cichocki N."/>
            <person name="Veneault-Fourrey C."/>
            <person name="LaButti K."/>
            <person name="Lindquist E.A."/>
            <person name="Lipzen A."/>
            <person name="Lundell T."/>
            <person name="Morin E."/>
            <person name="Murat C."/>
            <person name="Sun H."/>
            <person name="Tunlid A."/>
            <person name="Henrissat B."/>
            <person name="Grigoriev I.V."/>
            <person name="Hibbett D.S."/>
            <person name="Martin F."/>
            <person name="Nordberg H.P."/>
            <person name="Cantor M.N."/>
            <person name="Hua S.X."/>
        </authorList>
    </citation>
    <scope>NUCLEOTIDE SEQUENCE [LARGE SCALE GENOMIC DNA]</scope>
    <source>
        <strain evidence="1 2">Ve08.2h10</strain>
    </source>
</reference>
<gene>
    <name evidence="1" type="ORF">PAXRUDRAFT_121306</name>
</gene>
<dbReference type="AlphaFoldDB" id="A0A0D0CUD6"/>
<dbReference type="Proteomes" id="UP000054538">
    <property type="component" value="Unassembled WGS sequence"/>
</dbReference>
<evidence type="ECO:0000313" key="1">
    <source>
        <dbReference type="EMBL" id="KIK87037.1"/>
    </source>
</evidence>
<protein>
    <submittedName>
        <fullName evidence="1">Uncharacterized protein</fullName>
    </submittedName>
</protein>
<proteinExistence type="predicted"/>
<reference evidence="2" key="2">
    <citation type="submission" date="2015-01" db="EMBL/GenBank/DDBJ databases">
        <title>Evolutionary Origins and Diversification of the Mycorrhizal Mutualists.</title>
        <authorList>
            <consortium name="DOE Joint Genome Institute"/>
            <consortium name="Mycorrhizal Genomics Consortium"/>
            <person name="Kohler A."/>
            <person name="Kuo A."/>
            <person name="Nagy L.G."/>
            <person name="Floudas D."/>
            <person name="Copeland A."/>
            <person name="Barry K.W."/>
            <person name="Cichocki N."/>
            <person name="Veneault-Fourrey C."/>
            <person name="LaButti K."/>
            <person name="Lindquist E.A."/>
            <person name="Lipzen A."/>
            <person name="Lundell T."/>
            <person name="Morin E."/>
            <person name="Murat C."/>
            <person name="Riley R."/>
            <person name="Ohm R."/>
            <person name="Sun H."/>
            <person name="Tunlid A."/>
            <person name="Henrissat B."/>
            <person name="Grigoriev I.V."/>
            <person name="Hibbett D.S."/>
            <person name="Martin F."/>
        </authorList>
    </citation>
    <scope>NUCLEOTIDE SEQUENCE [LARGE SCALE GENOMIC DNA]</scope>
    <source>
        <strain evidence="2">Ve08.2h10</strain>
    </source>
</reference>
<dbReference type="InParanoid" id="A0A0D0CUD6"/>
<dbReference type="HOGENOM" id="CLU_2644742_0_0_1"/>
<feature type="non-terminal residue" evidence="1">
    <location>
        <position position="85"/>
    </location>
</feature>
<dbReference type="EMBL" id="KN825548">
    <property type="protein sequence ID" value="KIK87037.1"/>
    <property type="molecule type" value="Genomic_DNA"/>
</dbReference>